<proteinExistence type="predicted"/>
<name>V5WJ78_9SPIO</name>
<dbReference type="Gene3D" id="3.30.565.10">
    <property type="entry name" value="Histidine kinase-like ATPase, C-terminal domain"/>
    <property type="match status" value="1"/>
</dbReference>
<dbReference type="PANTHER" id="PTHR45689:SF5">
    <property type="entry name" value="I[[H]] CHANNEL, ISOFORM E"/>
    <property type="match status" value="1"/>
</dbReference>
<dbReference type="Gene3D" id="2.60.120.10">
    <property type="entry name" value="Jelly Rolls"/>
    <property type="match status" value="1"/>
</dbReference>
<dbReference type="InterPro" id="IPR000595">
    <property type="entry name" value="cNMP-bd_dom"/>
</dbReference>
<dbReference type="AlphaFoldDB" id="V5WJ78"/>
<dbReference type="InterPro" id="IPR014710">
    <property type="entry name" value="RmlC-like_jellyroll"/>
</dbReference>
<dbReference type="InterPro" id="IPR003594">
    <property type="entry name" value="HATPase_dom"/>
</dbReference>
<dbReference type="PANTHER" id="PTHR45689">
    <property type="entry name" value="I[[H]] CHANNEL, ISOFORM E"/>
    <property type="match status" value="1"/>
</dbReference>
<dbReference type="Pfam" id="PF00027">
    <property type="entry name" value="cNMP_binding"/>
    <property type="match status" value="1"/>
</dbReference>
<dbReference type="GO" id="GO:0005249">
    <property type="term" value="F:voltage-gated potassium channel activity"/>
    <property type="evidence" value="ECO:0007669"/>
    <property type="project" value="TreeGrafter"/>
</dbReference>
<dbReference type="eggNOG" id="COG2172">
    <property type="taxonomic scope" value="Bacteria"/>
</dbReference>
<dbReference type="STRING" id="1307761.L21SP2_2485"/>
<dbReference type="GO" id="GO:0098855">
    <property type="term" value="C:HCN channel complex"/>
    <property type="evidence" value="ECO:0007669"/>
    <property type="project" value="TreeGrafter"/>
</dbReference>
<reference evidence="2 3" key="1">
    <citation type="journal article" date="2015" name="Stand. Genomic Sci.">
        <title>Complete genome sequence and description of Salinispira pacifica gen. nov., sp. nov., a novel spirochaete isolated form a hypersaline microbial mat.</title>
        <authorList>
            <person name="Ben Hania W."/>
            <person name="Joseph M."/>
            <person name="Schumann P."/>
            <person name="Bunk B."/>
            <person name="Fiebig A."/>
            <person name="Sproer C."/>
            <person name="Klenk H.P."/>
            <person name="Fardeau M.L."/>
            <person name="Spring S."/>
        </authorList>
    </citation>
    <scope>NUCLEOTIDE SEQUENCE [LARGE SCALE GENOMIC DNA]</scope>
    <source>
        <strain evidence="2 3">L21-RPul-D2</strain>
    </source>
</reference>
<evidence type="ECO:0000313" key="3">
    <source>
        <dbReference type="Proteomes" id="UP000018680"/>
    </source>
</evidence>
<dbReference type="InterPro" id="IPR036890">
    <property type="entry name" value="HATPase_C_sf"/>
</dbReference>
<accession>V5WJ78</accession>
<sequence length="461" mass="53030">MQKMAVLSSDQELNDRISQICSKFNNYFEPHFFSEMQEAIEFLKYELPEINVLNYSDENIDHGEVLETIKKDPWLHYGGIILVHRGAERRQMTEVTPSLNVVATMSRSEFVKGFFRVLKILVQNRQILFQRDLQKYLMKSISGSLTMDNDPFNVGTYANLIPNYLYNIGYIDLELKDKLHVALFEMLMNAVEHGNCSISYNEKSAWLEDHGDIIELIRNKNLDERVKNRRVHFSYTITPERSKYIIRDEGKGFDWRSHMSRKHDEMALHGRGIMMAGIYTDNLSYNDMGNEVSFEVEHNKKSVNMIPSIFQDQDEMIFQDGDEIFREGEASNFMYYIVSGQLNIYRDETLVSRLNQDDLFLGEMSFLLSDTRSATVRAHGEARLIKISKNSFVNSIKAQPHYGILLARLLAVRLDRLNDYVAKIKTSAKAQTNAAGNADHNSSADMGEVAEDMDEISGISG</sequence>
<keyword evidence="3" id="KW-1185">Reference proteome</keyword>
<dbReference type="HOGENOM" id="CLU_640823_0_0_12"/>
<organism evidence="2 3">
    <name type="scientific">Salinispira pacifica</name>
    <dbReference type="NCBI Taxonomy" id="1307761"/>
    <lineage>
        <taxon>Bacteria</taxon>
        <taxon>Pseudomonadati</taxon>
        <taxon>Spirochaetota</taxon>
        <taxon>Spirochaetia</taxon>
        <taxon>Spirochaetales</taxon>
        <taxon>Spirochaetaceae</taxon>
        <taxon>Salinispira</taxon>
    </lineage>
</organism>
<dbReference type="InterPro" id="IPR051413">
    <property type="entry name" value="K/Na_HCN_channel"/>
</dbReference>
<dbReference type="InterPro" id="IPR018490">
    <property type="entry name" value="cNMP-bd_dom_sf"/>
</dbReference>
<dbReference type="PROSITE" id="PS50042">
    <property type="entry name" value="CNMP_BINDING_3"/>
    <property type="match status" value="1"/>
</dbReference>
<dbReference type="SMART" id="SM00100">
    <property type="entry name" value="cNMP"/>
    <property type="match status" value="1"/>
</dbReference>
<dbReference type="GO" id="GO:0003254">
    <property type="term" value="P:regulation of membrane depolarization"/>
    <property type="evidence" value="ECO:0007669"/>
    <property type="project" value="TreeGrafter"/>
</dbReference>
<feature type="domain" description="Cyclic nucleotide-binding" evidence="1">
    <location>
        <begin position="309"/>
        <end position="392"/>
    </location>
</feature>
<protein>
    <submittedName>
        <fullName evidence="2">Two-component response regulator</fullName>
    </submittedName>
</protein>
<dbReference type="OrthoDB" id="5456285at2"/>
<dbReference type="GO" id="GO:0035725">
    <property type="term" value="P:sodium ion transmembrane transport"/>
    <property type="evidence" value="ECO:0007669"/>
    <property type="project" value="TreeGrafter"/>
</dbReference>
<dbReference type="RefSeq" id="WP_024268741.1">
    <property type="nucleotide sequence ID" value="NC_023035.1"/>
</dbReference>
<dbReference type="PATRIC" id="fig|1307761.3.peg.2477"/>
<dbReference type="SUPFAM" id="SSF51206">
    <property type="entry name" value="cAMP-binding domain-like"/>
    <property type="match status" value="1"/>
</dbReference>
<evidence type="ECO:0000259" key="1">
    <source>
        <dbReference type="PROSITE" id="PS50042"/>
    </source>
</evidence>
<dbReference type="Pfam" id="PF13581">
    <property type="entry name" value="HATPase_c_2"/>
    <property type="match status" value="1"/>
</dbReference>
<dbReference type="EMBL" id="CP006939">
    <property type="protein sequence ID" value="AHC15838.1"/>
    <property type="molecule type" value="Genomic_DNA"/>
</dbReference>
<dbReference type="CDD" id="cd00038">
    <property type="entry name" value="CAP_ED"/>
    <property type="match status" value="1"/>
</dbReference>
<evidence type="ECO:0000313" key="2">
    <source>
        <dbReference type="EMBL" id="AHC15838.1"/>
    </source>
</evidence>
<dbReference type="Proteomes" id="UP000018680">
    <property type="component" value="Chromosome"/>
</dbReference>
<dbReference type="KEGG" id="slr:L21SP2_2485"/>
<gene>
    <name evidence="2" type="ORF">L21SP2_2485</name>
</gene>